<evidence type="ECO:0000259" key="2">
    <source>
        <dbReference type="SMART" id="SM01359"/>
    </source>
</evidence>
<dbReference type="SMART" id="SM01360">
    <property type="entry name" value="A2M"/>
    <property type="match status" value="1"/>
</dbReference>
<dbReference type="InterPro" id="IPR011625">
    <property type="entry name" value="A2M_N_BRD"/>
</dbReference>
<organism evidence="4 5">
    <name type="scientific">Vitreoscilla massiliensis</name>
    <dbReference type="NCBI Taxonomy" id="1689272"/>
    <lineage>
        <taxon>Bacteria</taxon>
        <taxon>Pseudomonadati</taxon>
        <taxon>Pseudomonadota</taxon>
        <taxon>Betaproteobacteria</taxon>
        <taxon>Neisseriales</taxon>
        <taxon>Neisseriaceae</taxon>
        <taxon>Vitreoscilla</taxon>
    </lineage>
</organism>
<evidence type="ECO:0000313" key="5">
    <source>
        <dbReference type="Proteomes" id="UP000832011"/>
    </source>
</evidence>
<dbReference type="InterPro" id="IPR051802">
    <property type="entry name" value="YfhM-like"/>
</dbReference>
<comment type="similarity">
    <text evidence="1">Belongs to the protease inhibitor I39 (alpha-2-macroglobulin) family. Bacterial alpha-2-macroglobulin subfamily.</text>
</comment>
<dbReference type="InterPro" id="IPR002890">
    <property type="entry name" value="MG2"/>
</dbReference>
<dbReference type="InterPro" id="IPR001599">
    <property type="entry name" value="Macroglobln_a2"/>
</dbReference>
<feature type="domain" description="Alpha-2-macroglobulin" evidence="3">
    <location>
        <begin position="837"/>
        <end position="927"/>
    </location>
</feature>
<dbReference type="PANTHER" id="PTHR40094">
    <property type="entry name" value="ALPHA-2-MACROGLOBULIN HOMOLOG"/>
    <property type="match status" value="1"/>
</dbReference>
<dbReference type="InterPro" id="IPR047565">
    <property type="entry name" value="Alpha-macroglob_thiol-ester_cl"/>
</dbReference>
<gene>
    <name evidence="4" type="ORF">LVJ82_07225</name>
</gene>
<proteinExistence type="inferred from homology"/>
<dbReference type="PANTHER" id="PTHR40094:SF1">
    <property type="entry name" value="UBIQUITIN DOMAIN-CONTAINING PROTEIN"/>
    <property type="match status" value="1"/>
</dbReference>
<evidence type="ECO:0000256" key="1">
    <source>
        <dbReference type="ARBA" id="ARBA00010556"/>
    </source>
</evidence>
<feature type="domain" description="Alpha-2-macroglobulin bait region" evidence="2">
    <location>
        <begin position="624"/>
        <end position="771"/>
    </location>
</feature>
<dbReference type="Pfam" id="PF01835">
    <property type="entry name" value="MG2"/>
    <property type="match status" value="1"/>
</dbReference>
<accession>A0ABY4E4S7</accession>
<dbReference type="Pfam" id="PF00207">
    <property type="entry name" value="A2M"/>
    <property type="match status" value="1"/>
</dbReference>
<reference evidence="4 5" key="1">
    <citation type="journal article" date="2022" name="Res Sq">
        <title>Evolution of multicellular longitudinally dividing oral cavity symbionts (Neisseriaceae).</title>
        <authorList>
            <person name="Nyongesa S."/>
            <person name="Weber P."/>
            <person name="Bernet E."/>
            <person name="Pullido F."/>
            <person name="Nieckarz M."/>
            <person name="Delaby M."/>
            <person name="Nieves C."/>
            <person name="Viehboeck T."/>
            <person name="Krause N."/>
            <person name="Rivera-Millot A."/>
            <person name="Nakamura A."/>
            <person name="Vischer N."/>
            <person name="VanNieuwenhze M."/>
            <person name="Brun Y."/>
            <person name="Cava F."/>
            <person name="Bulgheresi S."/>
            <person name="Veyrier F."/>
        </authorList>
    </citation>
    <scope>NUCLEOTIDE SEQUENCE [LARGE SCALE GENOMIC DNA]</scope>
    <source>
        <strain evidence="4 5">SN4</strain>
    </source>
</reference>
<keyword evidence="5" id="KW-1185">Reference proteome</keyword>
<dbReference type="Gene3D" id="2.60.40.1930">
    <property type="match status" value="1"/>
</dbReference>
<dbReference type="Pfam" id="PF07703">
    <property type="entry name" value="A2M_BRD"/>
    <property type="match status" value="1"/>
</dbReference>
<dbReference type="Gene3D" id="1.50.10.20">
    <property type="match status" value="1"/>
</dbReference>
<dbReference type="RefSeq" id="WP_147645305.1">
    <property type="nucleotide sequence ID" value="NZ_CABKVG010000005.1"/>
</dbReference>
<evidence type="ECO:0000313" key="4">
    <source>
        <dbReference type="EMBL" id="UOO90751.1"/>
    </source>
</evidence>
<dbReference type="SMART" id="SM01359">
    <property type="entry name" value="A2M_N_2"/>
    <property type="match status" value="1"/>
</dbReference>
<protein>
    <submittedName>
        <fullName evidence="4">MG2 domain-containing protein</fullName>
    </submittedName>
</protein>
<evidence type="ECO:0000259" key="3">
    <source>
        <dbReference type="SMART" id="SM01360"/>
    </source>
</evidence>
<name>A0ABY4E4S7_9NEIS</name>
<sequence>MSHAQPTEAQKKLFNRLPQTADISERSAVTEPFYVLTDRSYGSNEPTLVRVEVPKSYAQGDTPLEVDMRVYRIDNPLDFLAKQPDLHRIQLQGLPKSAPLMPILEYVWDANLKRSRMSWQRIFSAETRQAVVKEQPQLRIPAKTLLSATPMQQSIRFDALKDYPLQAQFRYPLWQAKPIQAPADVKLDGSSSHFISPRLGNAEVNIGTLPAGLYVVEAMVEEQRATTLVFVSDTVAVTKSGQEQMLVWTVNRSTGRPVSNTQLRLSDGVGVLGSGNSNINGIAEFKQNLPEKNYVYGMDGQGGVFISEQFYEDSAAVLPEVLTVTDKPLYQAGETVRFKAIVKNANAGSGAWSYQVKDPNGDVMAQGSLQAALDGQFKLPALAMAGGYELALNQGDDVYSAEFRVAQYIKPHFDMLLSGTDALKTNQPIEAKLSLRYPNGEPVKNAQVQVDVKAQKLSMVDGQLDYAGLFPIQLSQKEFSTDSSGDVTLKLPAATEPSRYVLTILASDQAAYRVRMTREVLVERGPNLYHVRAAKQFGAVGENVRFAYSLANGNGGQQPVRYRVVRLEDQSDFGGKLGTGTMFDVSFKQSGSYSVELLDKHDNLIGATNYWVQGKDLQAAPLSVEIVPDKTQYNIGDAAQVLLTFPVPVQDALLTLERENVAQHGLLSQAGGWAQVKKLSDQQYQLSIPVTADMAPNMALSVLYQHNNQYAFENAGLVVAKPQLGINIQADQTTYKPKQQVSLDISTLFDGEGGVPADLTVSVVDEMVYVLQPEIAPSMGEFFNHLRRNQVTTESSLNFITYDQSVSAKGAPEDSSMAPRERAVKVLERPRRDDQDTALWQPSIKTDASGHSKLTFTLPDALTRWRITVRAQDSQGRVGQKVAHITSSQPYYLKWSSPNVWRSGDQMSADVLVFNQTAQNSTMQWQALIDQQVVKQGELEVKAGANYLRLPTAGLNGVVTLQLLHNGQVVDSLNQRVSSVAATWDIPQQQTVSLQEAQAGLKLPADARNIRASVLGDGDLAFNRVLDGLVDYPYGCVEQTASRLIPLNLAVKRLPTTTPQWIQNSLRERLTNQRLRLINMAGEGAQFSWWGNQADGDLLMSSYAYYADFLSGQTLGYSRNPDDANVLLEVYKKQADNTPVTEVMLSLWLMREMGLPVNNLASGAKRRLLHEWQLASEAEHASAVFANNKQSLALAVLISQMLENKAAPAVNKRPVNTTVAPASPISTVNTASAPVNTDTAASASAPISKADATTVAASAVATPAVSSAPIVSTGLDKVTAEALALAQNSPSIVLQAALIKLGHGQADLAALLSKASLETPTIDRALALLWLQQAVSSQSASFADLKTNSSAWAAIAPTGSGQWQWAWRGAGVPTGFALTQAPSNAWLVLRYDSSAAPAQTLPVTVSRQLYKLETTKLAKDKADAPDNQFLGFKAVKLGAAEAVYSNQLYVDEVTLLPQNNSVPVAYALAEVALPPGASVEGSTWGMLIAGLGAADLKPFANPTYEDGVLSYRMPVQKLTGKTVLRQLVRFGQKGRFDLPAPRLFNMYDPSRVSLAQQNTVLEVH</sequence>
<dbReference type="EMBL" id="CP091511">
    <property type="protein sequence ID" value="UOO90751.1"/>
    <property type="molecule type" value="Genomic_DNA"/>
</dbReference>
<dbReference type="InterPro" id="IPR008930">
    <property type="entry name" value="Terpenoid_cyclase/PrenylTrfase"/>
</dbReference>
<dbReference type="Proteomes" id="UP000832011">
    <property type="component" value="Chromosome"/>
</dbReference>
<dbReference type="SMART" id="SM01419">
    <property type="entry name" value="Thiol-ester_cl"/>
    <property type="match status" value="1"/>
</dbReference>
<dbReference type="Gene3D" id="2.20.130.20">
    <property type="match status" value="1"/>
</dbReference>
<dbReference type="SUPFAM" id="SSF48239">
    <property type="entry name" value="Terpenoid cyclases/Protein prenyltransferases"/>
    <property type="match status" value="1"/>
</dbReference>